<evidence type="ECO:0000256" key="1">
    <source>
        <dbReference type="ARBA" id="ARBA00023015"/>
    </source>
</evidence>
<gene>
    <name evidence="6" type="ORF">SAMN05421541_104256</name>
</gene>
<dbReference type="GO" id="GO:0000976">
    <property type="term" value="F:transcription cis-regulatory region binding"/>
    <property type="evidence" value="ECO:0007669"/>
    <property type="project" value="TreeGrafter"/>
</dbReference>
<evidence type="ECO:0000256" key="4">
    <source>
        <dbReference type="PROSITE-ProRule" id="PRU00335"/>
    </source>
</evidence>
<dbReference type="PANTHER" id="PTHR30055">
    <property type="entry name" value="HTH-TYPE TRANSCRIPTIONAL REGULATOR RUTR"/>
    <property type="match status" value="1"/>
</dbReference>
<dbReference type="AlphaFoldDB" id="A0A1I2E8M0"/>
<protein>
    <submittedName>
        <fullName evidence="6">DNA-binding transcriptional regulator, AcrR family</fullName>
    </submittedName>
</protein>
<dbReference type="InterPro" id="IPR009057">
    <property type="entry name" value="Homeodomain-like_sf"/>
</dbReference>
<proteinExistence type="predicted"/>
<evidence type="ECO:0000256" key="2">
    <source>
        <dbReference type="ARBA" id="ARBA00023125"/>
    </source>
</evidence>
<dbReference type="InterPro" id="IPR050109">
    <property type="entry name" value="HTH-type_TetR-like_transc_reg"/>
</dbReference>
<dbReference type="Gene3D" id="1.10.357.10">
    <property type="entry name" value="Tetracycline Repressor, domain 2"/>
    <property type="match status" value="1"/>
</dbReference>
<evidence type="ECO:0000259" key="5">
    <source>
        <dbReference type="PROSITE" id="PS50977"/>
    </source>
</evidence>
<dbReference type="SUPFAM" id="SSF46689">
    <property type="entry name" value="Homeodomain-like"/>
    <property type="match status" value="1"/>
</dbReference>
<dbReference type="EMBL" id="FONV01000004">
    <property type="protein sequence ID" value="SFE88979.1"/>
    <property type="molecule type" value="Genomic_DNA"/>
</dbReference>
<dbReference type="OrthoDB" id="3296001at2"/>
<dbReference type="InterPro" id="IPR001647">
    <property type="entry name" value="HTH_TetR"/>
</dbReference>
<dbReference type="GO" id="GO:0003700">
    <property type="term" value="F:DNA-binding transcription factor activity"/>
    <property type="evidence" value="ECO:0007669"/>
    <property type="project" value="TreeGrafter"/>
</dbReference>
<keyword evidence="7" id="KW-1185">Reference proteome</keyword>
<keyword evidence="3" id="KW-0804">Transcription</keyword>
<feature type="DNA-binding region" description="H-T-H motif" evidence="4">
    <location>
        <begin position="36"/>
        <end position="55"/>
    </location>
</feature>
<dbReference type="RefSeq" id="WP_093612949.1">
    <property type="nucleotide sequence ID" value="NZ_BOMT01000033.1"/>
</dbReference>
<keyword evidence="1" id="KW-0805">Transcription regulation</keyword>
<sequence length="222" mass="22582">MNDASGLRERKKRATREALQSAALRLALAQGPENVRVEEIAEAAGVSPRTYNNYFSSREQAIVAAVAADRAAQLAAAVTGRPAGSGLADTVIDAVVASCTDPGDHPRGALLMIATTPALRACYVDAVTSIEDTLAGAVTARHPGIDPLTAQVLAAAVGAATRIALRRWLHAATVPASMPGFVVPAGSLPDGIRTALTPLAPALDAAALDAAPDEPGPMSPAR</sequence>
<dbReference type="Pfam" id="PF00440">
    <property type="entry name" value="TetR_N"/>
    <property type="match status" value="1"/>
</dbReference>
<evidence type="ECO:0000313" key="6">
    <source>
        <dbReference type="EMBL" id="SFE88979.1"/>
    </source>
</evidence>
<accession>A0A1I2E8M0</accession>
<name>A0A1I2E8M0_9ACTN</name>
<dbReference type="PANTHER" id="PTHR30055:SF238">
    <property type="entry name" value="MYCOFACTOCIN BIOSYNTHESIS TRANSCRIPTIONAL REGULATOR MFTR-RELATED"/>
    <property type="match status" value="1"/>
</dbReference>
<feature type="domain" description="HTH tetR-type" evidence="5">
    <location>
        <begin position="13"/>
        <end position="73"/>
    </location>
</feature>
<dbReference type="STRING" id="35752.SAMN05421541_104256"/>
<organism evidence="6 7">
    <name type="scientific">Actinoplanes philippinensis</name>
    <dbReference type="NCBI Taxonomy" id="35752"/>
    <lineage>
        <taxon>Bacteria</taxon>
        <taxon>Bacillati</taxon>
        <taxon>Actinomycetota</taxon>
        <taxon>Actinomycetes</taxon>
        <taxon>Micromonosporales</taxon>
        <taxon>Micromonosporaceae</taxon>
        <taxon>Actinoplanes</taxon>
    </lineage>
</organism>
<dbReference type="Pfam" id="PF17754">
    <property type="entry name" value="TetR_C_14"/>
    <property type="match status" value="1"/>
</dbReference>
<reference evidence="6 7" key="1">
    <citation type="submission" date="2016-10" db="EMBL/GenBank/DDBJ databases">
        <authorList>
            <person name="de Groot N.N."/>
        </authorList>
    </citation>
    <scope>NUCLEOTIDE SEQUENCE [LARGE SCALE GENOMIC DNA]</scope>
    <source>
        <strain evidence="6 7">DSM 43019</strain>
    </source>
</reference>
<evidence type="ECO:0000256" key="3">
    <source>
        <dbReference type="ARBA" id="ARBA00023163"/>
    </source>
</evidence>
<evidence type="ECO:0000313" key="7">
    <source>
        <dbReference type="Proteomes" id="UP000199645"/>
    </source>
</evidence>
<dbReference type="Proteomes" id="UP000199645">
    <property type="component" value="Unassembled WGS sequence"/>
</dbReference>
<keyword evidence="2 4" id="KW-0238">DNA-binding</keyword>
<dbReference type="PROSITE" id="PS50977">
    <property type="entry name" value="HTH_TETR_2"/>
    <property type="match status" value="1"/>
</dbReference>
<dbReference type="InterPro" id="IPR041347">
    <property type="entry name" value="MftR_C"/>
</dbReference>